<keyword evidence="1" id="KW-0812">Transmembrane</keyword>
<comment type="caution">
    <text evidence="2">The sequence shown here is derived from an EMBL/GenBank/DDBJ whole genome shotgun (WGS) entry which is preliminary data.</text>
</comment>
<sequence>MKNLVSNIRHFFNREDGVTAIEYAVVIAGVAVVTISAFSSGGPVRQALDNVFSHLQTTLNALS</sequence>
<dbReference type="Proteomes" id="UP000506160">
    <property type="component" value="Unassembled WGS sequence"/>
</dbReference>
<evidence type="ECO:0000256" key="1">
    <source>
        <dbReference type="SAM" id="Phobius"/>
    </source>
</evidence>
<gene>
    <name evidence="2" type="ORF">O970_05545</name>
</gene>
<keyword evidence="1" id="KW-0472">Membrane</keyword>
<dbReference type="RefSeq" id="WP_024496145.1">
    <property type="nucleotide sequence ID" value="NZ_AWGA01000055.1"/>
</dbReference>
<dbReference type="EMBL" id="AWGA01000055">
    <property type="protein sequence ID" value="TEA27127.1"/>
    <property type="molecule type" value="Genomic_DNA"/>
</dbReference>
<protein>
    <submittedName>
        <fullName evidence="2">Flp family type IVb pilin</fullName>
    </submittedName>
</protein>
<organism evidence="2 3">
    <name type="scientific">Candidatus Schmidhempelia bombi str. Bimp</name>
    <dbReference type="NCBI Taxonomy" id="1387197"/>
    <lineage>
        <taxon>Bacteria</taxon>
        <taxon>Pseudomonadati</taxon>
        <taxon>Pseudomonadota</taxon>
        <taxon>Gammaproteobacteria</taxon>
        <taxon>Orbales</taxon>
        <taxon>Orbaceae</taxon>
        <taxon>Candidatus Schmidhempelia</taxon>
    </lineage>
</organism>
<feature type="transmembrane region" description="Helical" evidence="1">
    <location>
        <begin position="20"/>
        <end position="38"/>
    </location>
</feature>
<accession>A0AB94ICI4</accession>
<reference evidence="2 3" key="1">
    <citation type="journal article" date="2014" name="Appl. Environ. Microbiol.">
        <title>Genomic features of a bumble bee symbiont reflect its host environment.</title>
        <authorList>
            <person name="Martinson V.G."/>
            <person name="Magoc T."/>
            <person name="Koch H."/>
            <person name="Salzberg S.L."/>
            <person name="Moran N.A."/>
        </authorList>
    </citation>
    <scope>NUCLEOTIDE SEQUENCE [LARGE SCALE GENOMIC DNA]</scope>
    <source>
        <strain evidence="2 3">Bimp</strain>
    </source>
</reference>
<name>A0AB94ICI4_9GAMM</name>
<evidence type="ECO:0000313" key="3">
    <source>
        <dbReference type="Proteomes" id="UP000506160"/>
    </source>
</evidence>
<keyword evidence="3" id="KW-1185">Reference proteome</keyword>
<keyword evidence="1" id="KW-1133">Transmembrane helix</keyword>
<dbReference type="AlphaFoldDB" id="A0AB94ICI4"/>
<dbReference type="InterPro" id="IPR007047">
    <property type="entry name" value="Flp_Fap"/>
</dbReference>
<proteinExistence type="predicted"/>
<dbReference type="Pfam" id="PF04964">
    <property type="entry name" value="Flp_Fap"/>
    <property type="match status" value="1"/>
</dbReference>
<evidence type="ECO:0000313" key="2">
    <source>
        <dbReference type="EMBL" id="TEA27127.1"/>
    </source>
</evidence>